<evidence type="ECO:0000313" key="9">
    <source>
        <dbReference type="EMBL" id="MFC4363354.1"/>
    </source>
</evidence>
<dbReference type="InterPro" id="IPR000838">
    <property type="entry name" value="RNA_pol_sigma70_ECF_CS"/>
</dbReference>
<keyword evidence="3 6" id="KW-0731">Sigma factor</keyword>
<dbReference type="Pfam" id="PF04542">
    <property type="entry name" value="Sigma70_r2"/>
    <property type="match status" value="1"/>
</dbReference>
<dbReference type="Proteomes" id="UP001595840">
    <property type="component" value="Unassembled WGS sequence"/>
</dbReference>
<dbReference type="CDD" id="cd06171">
    <property type="entry name" value="Sigma70_r4"/>
    <property type="match status" value="1"/>
</dbReference>
<dbReference type="Pfam" id="PF08281">
    <property type="entry name" value="Sigma70_r4_2"/>
    <property type="match status" value="1"/>
</dbReference>
<dbReference type="InterPro" id="IPR014284">
    <property type="entry name" value="RNA_pol_sigma-70_dom"/>
</dbReference>
<dbReference type="SUPFAM" id="SSF88946">
    <property type="entry name" value="Sigma2 domain of RNA polymerase sigma factors"/>
    <property type="match status" value="1"/>
</dbReference>
<dbReference type="InterPro" id="IPR036388">
    <property type="entry name" value="WH-like_DNA-bd_sf"/>
</dbReference>
<proteinExistence type="inferred from homology"/>
<evidence type="ECO:0000256" key="2">
    <source>
        <dbReference type="ARBA" id="ARBA00023015"/>
    </source>
</evidence>
<comment type="caution">
    <text evidence="9">The sequence shown here is derived from an EMBL/GenBank/DDBJ whole genome shotgun (WGS) entry which is preliminary data.</text>
</comment>
<dbReference type="NCBIfam" id="TIGR02937">
    <property type="entry name" value="sigma70-ECF"/>
    <property type="match status" value="1"/>
</dbReference>
<dbReference type="SUPFAM" id="SSF88659">
    <property type="entry name" value="Sigma3 and sigma4 domains of RNA polymerase sigma factors"/>
    <property type="match status" value="1"/>
</dbReference>
<dbReference type="Gene3D" id="1.10.10.10">
    <property type="entry name" value="Winged helix-like DNA-binding domain superfamily/Winged helix DNA-binding domain"/>
    <property type="match status" value="1"/>
</dbReference>
<accession>A0ABV8V8H9</accession>
<comment type="similarity">
    <text evidence="1 6">Belongs to the sigma-70 factor family. ECF subfamily.</text>
</comment>
<keyword evidence="10" id="KW-1185">Reference proteome</keyword>
<keyword evidence="4 6" id="KW-0238">DNA-binding</keyword>
<dbReference type="InterPro" id="IPR039425">
    <property type="entry name" value="RNA_pol_sigma-70-like"/>
</dbReference>
<dbReference type="InterPro" id="IPR007627">
    <property type="entry name" value="RNA_pol_sigma70_r2"/>
</dbReference>
<protein>
    <recommendedName>
        <fullName evidence="6">RNA polymerase sigma factor</fullName>
    </recommendedName>
</protein>
<dbReference type="PANTHER" id="PTHR43133:SF51">
    <property type="entry name" value="RNA POLYMERASE SIGMA FACTOR"/>
    <property type="match status" value="1"/>
</dbReference>
<feature type="domain" description="RNA polymerase sigma factor 70 region 4 type 2" evidence="8">
    <location>
        <begin position="115"/>
        <end position="166"/>
    </location>
</feature>
<dbReference type="PANTHER" id="PTHR43133">
    <property type="entry name" value="RNA POLYMERASE ECF-TYPE SIGMA FACTO"/>
    <property type="match status" value="1"/>
</dbReference>
<dbReference type="PROSITE" id="PS01063">
    <property type="entry name" value="SIGMA70_ECF"/>
    <property type="match status" value="1"/>
</dbReference>
<dbReference type="EMBL" id="JBHSCX010000020">
    <property type="protein sequence ID" value="MFC4363354.1"/>
    <property type="molecule type" value="Genomic_DNA"/>
</dbReference>
<reference evidence="10" key="1">
    <citation type="journal article" date="2019" name="Int. J. Syst. Evol. Microbiol.">
        <title>The Global Catalogue of Microorganisms (GCM) 10K type strain sequencing project: providing services to taxonomists for standard genome sequencing and annotation.</title>
        <authorList>
            <consortium name="The Broad Institute Genomics Platform"/>
            <consortium name="The Broad Institute Genome Sequencing Center for Infectious Disease"/>
            <person name="Wu L."/>
            <person name="Ma J."/>
        </authorList>
    </citation>
    <scope>NUCLEOTIDE SEQUENCE [LARGE SCALE GENOMIC DNA]</scope>
    <source>
        <strain evidence="10">CECT 8570</strain>
    </source>
</reference>
<dbReference type="InterPro" id="IPR013324">
    <property type="entry name" value="RNA_pol_sigma_r3/r4-like"/>
</dbReference>
<evidence type="ECO:0000256" key="3">
    <source>
        <dbReference type="ARBA" id="ARBA00023082"/>
    </source>
</evidence>
<dbReference type="Gene3D" id="1.10.1740.10">
    <property type="match status" value="1"/>
</dbReference>
<gene>
    <name evidence="9" type="ORF">ACFOX3_13645</name>
</gene>
<sequence>MKTPAQNSNPCLSHCLNHYSELVREHQSALRNTLRRWTGFDHSLADDLAQETFLRAYQKLHQFNGAARFSTWLYRIAFTIYLNHKAKHPQPMTSLEDVGDNRLGDDMQRVKTSHDIERAFAQLTEPQQLCLHLCLQREFSHSEAAEILALPVGTVKTHVKRGRQQLQILLADYDINASELAHG</sequence>
<evidence type="ECO:0000256" key="6">
    <source>
        <dbReference type="RuleBase" id="RU000716"/>
    </source>
</evidence>
<dbReference type="InterPro" id="IPR013249">
    <property type="entry name" value="RNA_pol_sigma70_r4_t2"/>
</dbReference>
<evidence type="ECO:0000256" key="5">
    <source>
        <dbReference type="ARBA" id="ARBA00023163"/>
    </source>
</evidence>
<feature type="domain" description="RNA polymerase sigma-70 region 2" evidence="7">
    <location>
        <begin position="22"/>
        <end position="77"/>
    </location>
</feature>
<evidence type="ECO:0000259" key="7">
    <source>
        <dbReference type="Pfam" id="PF04542"/>
    </source>
</evidence>
<evidence type="ECO:0000259" key="8">
    <source>
        <dbReference type="Pfam" id="PF08281"/>
    </source>
</evidence>
<dbReference type="InterPro" id="IPR013325">
    <property type="entry name" value="RNA_pol_sigma_r2"/>
</dbReference>
<keyword evidence="5 6" id="KW-0804">Transcription</keyword>
<dbReference type="RefSeq" id="WP_290261085.1">
    <property type="nucleotide sequence ID" value="NZ_JAUFQG010000004.1"/>
</dbReference>
<evidence type="ECO:0000256" key="1">
    <source>
        <dbReference type="ARBA" id="ARBA00010641"/>
    </source>
</evidence>
<organism evidence="9 10">
    <name type="scientific">Simiduia curdlanivorans</name>
    <dbReference type="NCBI Taxonomy" id="1492769"/>
    <lineage>
        <taxon>Bacteria</taxon>
        <taxon>Pseudomonadati</taxon>
        <taxon>Pseudomonadota</taxon>
        <taxon>Gammaproteobacteria</taxon>
        <taxon>Cellvibrionales</taxon>
        <taxon>Cellvibrionaceae</taxon>
        <taxon>Simiduia</taxon>
    </lineage>
</organism>
<keyword evidence="2 6" id="KW-0805">Transcription regulation</keyword>
<evidence type="ECO:0000313" key="10">
    <source>
        <dbReference type="Proteomes" id="UP001595840"/>
    </source>
</evidence>
<name>A0ABV8V8H9_9GAMM</name>
<evidence type="ECO:0000256" key="4">
    <source>
        <dbReference type="ARBA" id="ARBA00023125"/>
    </source>
</evidence>